<keyword evidence="3" id="KW-1185">Reference proteome</keyword>
<feature type="compositionally biased region" description="Basic residues" evidence="1">
    <location>
        <begin position="79"/>
        <end position="89"/>
    </location>
</feature>
<organism evidence="2 3">
    <name type="scientific">Handroanthus impetiginosus</name>
    <dbReference type="NCBI Taxonomy" id="429701"/>
    <lineage>
        <taxon>Eukaryota</taxon>
        <taxon>Viridiplantae</taxon>
        <taxon>Streptophyta</taxon>
        <taxon>Embryophyta</taxon>
        <taxon>Tracheophyta</taxon>
        <taxon>Spermatophyta</taxon>
        <taxon>Magnoliopsida</taxon>
        <taxon>eudicotyledons</taxon>
        <taxon>Gunneridae</taxon>
        <taxon>Pentapetalae</taxon>
        <taxon>asterids</taxon>
        <taxon>lamiids</taxon>
        <taxon>Lamiales</taxon>
        <taxon>Bignoniaceae</taxon>
        <taxon>Crescentiina</taxon>
        <taxon>Tabebuia alliance</taxon>
        <taxon>Handroanthus</taxon>
    </lineage>
</organism>
<reference evidence="3" key="1">
    <citation type="journal article" date="2018" name="Gigascience">
        <title>Genome assembly of the Pink Ipe (Handroanthus impetiginosus, Bignoniaceae), a highly valued, ecologically keystone Neotropical timber forest tree.</title>
        <authorList>
            <person name="Silva-Junior O.B."/>
            <person name="Grattapaglia D."/>
            <person name="Novaes E."/>
            <person name="Collevatti R.G."/>
        </authorList>
    </citation>
    <scope>NUCLEOTIDE SEQUENCE [LARGE SCALE GENOMIC DNA]</scope>
    <source>
        <strain evidence="3">cv. UFG-1</strain>
    </source>
</reference>
<feature type="region of interest" description="Disordered" evidence="1">
    <location>
        <begin position="36"/>
        <end position="89"/>
    </location>
</feature>
<comment type="caution">
    <text evidence="2">The sequence shown here is derived from an EMBL/GenBank/DDBJ whole genome shotgun (WGS) entry which is preliminary data.</text>
</comment>
<dbReference type="Proteomes" id="UP000231279">
    <property type="component" value="Unassembled WGS sequence"/>
</dbReference>
<proteinExistence type="predicted"/>
<dbReference type="EMBL" id="NKXS01001419">
    <property type="protein sequence ID" value="PIN18710.1"/>
    <property type="molecule type" value="Genomic_DNA"/>
</dbReference>
<evidence type="ECO:0008006" key="4">
    <source>
        <dbReference type="Google" id="ProtNLM"/>
    </source>
</evidence>
<evidence type="ECO:0000313" key="2">
    <source>
        <dbReference type="EMBL" id="PIN18710.1"/>
    </source>
</evidence>
<accession>A0A2G9HN43</accession>
<name>A0A2G9HN43_9LAMI</name>
<evidence type="ECO:0000256" key="1">
    <source>
        <dbReference type="SAM" id="MobiDB-lite"/>
    </source>
</evidence>
<evidence type="ECO:0000313" key="3">
    <source>
        <dbReference type="Proteomes" id="UP000231279"/>
    </source>
</evidence>
<gene>
    <name evidence="2" type="ORF">CDL12_08628</name>
</gene>
<sequence>MIIPFHLTLTATFIITLLFFSIPSSLSIRREMTEISFNPPTENAPKNIFHSKKDHKDTRRSEEYKSMKRRVPSGSNPLHNKHIPPHSKH</sequence>
<protein>
    <recommendedName>
        <fullName evidence="4">CLAVATA3/ESR (CLE)-related protein</fullName>
    </recommendedName>
</protein>
<dbReference type="AlphaFoldDB" id="A0A2G9HN43"/>
<feature type="compositionally biased region" description="Basic and acidic residues" evidence="1">
    <location>
        <begin position="54"/>
        <end position="66"/>
    </location>
</feature>